<sequence length="317" mass="34649">MAQSNVAREPSMEEILASIRKIIESNEPGGGPSLSAPMPPVYEAAENDDNDIHLTVDDEFEGALDDMPPMPAPQDPRFVAANSAGHDPDAAPRSTMSLADVAARVRAASDRNSMQMNASREAAPSRELPPAMAARLAEVRLGSHAMQPDAAEAEVRHTQREPMAAVSQDFAAEMSDVVVHIRPVEPVQQVVEQVTRAPDMPSGVRTQPQPERATAPQPVHVEPEAAYVAPAEQHDRFLPQLHEEAQKMLVSEATGEQVARSFDELAAALGAERRSLDDIAQDMLRPMLQEWLDDNLPTLVEKLVREEIERVARGPRR</sequence>
<name>A0ABY8IMD7_9HYPH</name>
<evidence type="ECO:0000313" key="2">
    <source>
        <dbReference type="EMBL" id="WFS24461.1"/>
    </source>
</evidence>
<reference evidence="2" key="1">
    <citation type="journal article" date="2019" name="Phytopathology">
        <title>A Novel Group of Rhizobium tumorigenes-Like Agrobacteria Associated with Crown Gall Disease of Rhododendron and Blueberry.</title>
        <authorList>
            <person name="Kuzmanovic N."/>
            <person name="Behrens P."/>
            <person name="Idczak E."/>
            <person name="Wagner S."/>
            <person name="Gotz M."/>
            <person name="Sproer C."/>
            <person name="Bunk B."/>
            <person name="Overmann J."/>
            <person name="Smalla K."/>
        </authorList>
    </citation>
    <scope>NUCLEOTIDE SEQUENCE</scope>
    <source>
        <strain evidence="2">Rho-6.2</strain>
    </source>
</reference>
<protein>
    <submittedName>
        <fullName evidence="2">DUF2497 domain-containing protein</fullName>
    </submittedName>
</protein>
<dbReference type="Proteomes" id="UP000318939">
    <property type="component" value="Chromosome"/>
</dbReference>
<dbReference type="Pfam" id="PF10691">
    <property type="entry name" value="DUF2497"/>
    <property type="match status" value="1"/>
</dbReference>
<dbReference type="InterPro" id="IPR019632">
    <property type="entry name" value="DUF2497"/>
</dbReference>
<gene>
    <name evidence="2" type="ORF">PR018_08200</name>
</gene>
<dbReference type="EMBL" id="CP117267">
    <property type="protein sequence ID" value="WFS24461.1"/>
    <property type="molecule type" value="Genomic_DNA"/>
</dbReference>
<organism evidence="2 3">
    <name type="scientific">Rhizobium rhododendri</name>
    <dbReference type="NCBI Taxonomy" id="2506430"/>
    <lineage>
        <taxon>Bacteria</taxon>
        <taxon>Pseudomonadati</taxon>
        <taxon>Pseudomonadota</taxon>
        <taxon>Alphaproteobacteria</taxon>
        <taxon>Hyphomicrobiales</taxon>
        <taxon>Rhizobiaceae</taxon>
        <taxon>Rhizobium/Agrobacterium group</taxon>
        <taxon>Rhizobium</taxon>
    </lineage>
</organism>
<proteinExistence type="predicted"/>
<accession>A0ABY8IMD7</accession>
<evidence type="ECO:0000256" key="1">
    <source>
        <dbReference type="SAM" id="MobiDB-lite"/>
    </source>
</evidence>
<keyword evidence="3" id="KW-1185">Reference proteome</keyword>
<reference evidence="2" key="2">
    <citation type="journal article" date="2023" name="MicrobiologyOpen">
        <title>Genomics of the tumorigenes clade of the family Rhizobiaceae and description of Rhizobium rhododendri sp. nov.</title>
        <authorList>
            <person name="Kuzmanovic N."/>
            <person name="diCenzo G.C."/>
            <person name="Bunk B."/>
            <person name="Sproeer C."/>
            <person name="Fruehling A."/>
            <person name="Neumann-Schaal M."/>
            <person name="Overmann J."/>
            <person name="Smalla K."/>
        </authorList>
    </citation>
    <scope>NUCLEOTIDE SEQUENCE</scope>
    <source>
        <strain evidence="2">Rho-6.2</strain>
    </source>
</reference>
<feature type="region of interest" description="Disordered" evidence="1">
    <location>
        <begin position="62"/>
        <end position="128"/>
    </location>
</feature>
<dbReference type="RefSeq" id="WP_142823055.1">
    <property type="nucleotide sequence ID" value="NZ_CP117267.1"/>
</dbReference>
<feature type="region of interest" description="Disordered" evidence="1">
    <location>
        <begin position="199"/>
        <end position="218"/>
    </location>
</feature>
<evidence type="ECO:0000313" key="3">
    <source>
        <dbReference type="Proteomes" id="UP000318939"/>
    </source>
</evidence>